<proteinExistence type="predicted"/>
<keyword evidence="3" id="KW-1185">Reference proteome</keyword>
<sequence length="350" mass="36562">MHIVAARLQRGAAAPATGDPAAADPAGAGPWSERAIPAALAAAFERAAAAGALREQALAAGQIHALRDAPAFGAVLLDRWLPQAQQWQGWLVTPDPAYAGSTDLVLEARDGPFDPRAGMVCCALPLLAAPAQLGDCLGRLPPARLDAVRWLGECDRGAAAGNLPRPGVIARMGVPDGYALTGTPLGGENDARNAYRDLLAQGMDRFGLVPAKLATTHTTMPPAVPETAAPPPRAAANRPRWLRSFAAVAATLAVVQAGLLLWRFQDSGDALRTGDGAQQYRGGSSAEGMRFRVLFRPEASEAEIRDWLRQQKLQIVAGPDPMGAYTLSSAETGRALPQPGPGNPLARVEP</sequence>
<dbReference type="Proteomes" id="UP000177515">
    <property type="component" value="Chromosome 2"/>
</dbReference>
<organism evidence="2 3">
    <name type="scientific">Cupriavidus malaysiensis</name>
    <dbReference type="NCBI Taxonomy" id="367825"/>
    <lineage>
        <taxon>Bacteria</taxon>
        <taxon>Pseudomonadati</taxon>
        <taxon>Pseudomonadota</taxon>
        <taxon>Betaproteobacteria</taxon>
        <taxon>Burkholderiales</taxon>
        <taxon>Burkholderiaceae</taxon>
        <taxon>Cupriavidus</taxon>
    </lineage>
</organism>
<name>A0ABM6FDF7_9BURK</name>
<evidence type="ECO:0000313" key="3">
    <source>
        <dbReference type="Proteomes" id="UP000177515"/>
    </source>
</evidence>
<accession>A0ABM6FDF7</accession>
<reference evidence="2 3" key="1">
    <citation type="submission" date="2016-10" db="EMBL/GenBank/DDBJ databases">
        <title>Complete genome sequences of three Cupriavidus strains isolated from various Malaysian environments.</title>
        <authorList>
            <person name="Abdullah A.A.-A."/>
            <person name="Shafie N.A.H."/>
            <person name="Lau N.S."/>
        </authorList>
    </citation>
    <scope>NUCLEOTIDE SEQUENCE [LARGE SCALE GENOMIC DNA]</scope>
    <source>
        <strain evidence="2 3">USMAA1020</strain>
    </source>
</reference>
<protein>
    <submittedName>
        <fullName evidence="2">Uncharacterized protein</fullName>
    </submittedName>
</protein>
<evidence type="ECO:0000313" key="2">
    <source>
        <dbReference type="EMBL" id="AOZ09833.1"/>
    </source>
</evidence>
<dbReference type="EMBL" id="CP017755">
    <property type="protein sequence ID" value="AOZ09833.1"/>
    <property type="molecule type" value="Genomic_DNA"/>
</dbReference>
<evidence type="ECO:0000256" key="1">
    <source>
        <dbReference type="SAM" id="MobiDB-lite"/>
    </source>
</evidence>
<feature type="region of interest" description="Disordered" evidence="1">
    <location>
        <begin position="324"/>
        <end position="350"/>
    </location>
</feature>
<gene>
    <name evidence="2" type="ORF">BKK80_29495</name>
</gene>